<proteinExistence type="predicted"/>
<dbReference type="Pfam" id="PF01402">
    <property type="entry name" value="RHH_1"/>
    <property type="match status" value="1"/>
</dbReference>
<feature type="domain" description="Ribbon-helix-helix protein CopG" evidence="1">
    <location>
        <begin position="29"/>
        <end position="63"/>
    </location>
</feature>
<geneLocation type="plasmid" evidence="2 3">
    <name>pPRO1</name>
</geneLocation>
<dbReference type="RefSeq" id="WP_011733770.1">
    <property type="nucleotide sequence ID" value="NC_008607.1"/>
</dbReference>
<keyword evidence="3" id="KW-1185">Reference proteome</keyword>
<dbReference type="Proteomes" id="UP000006732">
    <property type="component" value="Plasmid pPRO1"/>
</dbReference>
<dbReference type="EMBL" id="CP000483">
    <property type="protein sequence ID" value="ABL01251.1"/>
    <property type="molecule type" value="Genomic_DNA"/>
</dbReference>
<name>A0R832_PELPD</name>
<sequence length="73" mass="8563">MVRTQKQKLKVTNTLRNKKSKKEHLQNIISLRINDKQKMTLEKLSKATSKSISDIVREAVNLWSAKRRKLCLD</sequence>
<dbReference type="KEGG" id="ppd:Ppro_3659"/>
<dbReference type="HOGENOM" id="CLU_180022_0_0_7"/>
<dbReference type="GO" id="GO:0003677">
    <property type="term" value="F:DNA binding"/>
    <property type="evidence" value="ECO:0007669"/>
    <property type="project" value="UniProtKB-KW"/>
</dbReference>
<dbReference type="InterPro" id="IPR002145">
    <property type="entry name" value="CopG"/>
</dbReference>
<dbReference type="OrthoDB" id="5398562at2"/>
<protein>
    <submittedName>
        <fullName evidence="2">CopG domain protein DNA-binding domain protein</fullName>
    </submittedName>
</protein>
<evidence type="ECO:0000313" key="3">
    <source>
        <dbReference type="Proteomes" id="UP000006732"/>
    </source>
</evidence>
<accession>A0R832</accession>
<reference evidence="2 3" key="1">
    <citation type="submission" date="2006-10" db="EMBL/GenBank/DDBJ databases">
        <title>Complete sequence of plasmid pPRO1 of Pelobacter propionicus DSM 2379.</title>
        <authorList>
            <consortium name="US DOE Joint Genome Institute"/>
            <person name="Copeland A."/>
            <person name="Lucas S."/>
            <person name="Lapidus A."/>
            <person name="Barry K."/>
            <person name="Detter J.C."/>
            <person name="Glavina del Rio T."/>
            <person name="Hammon N."/>
            <person name="Israni S."/>
            <person name="Dalin E."/>
            <person name="Tice H."/>
            <person name="Pitluck S."/>
            <person name="Saunders E."/>
            <person name="Brettin T."/>
            <person name="Bruce D."/>
            <person name="Han C."/>
            <person name="Tapia R."/>
            <person name="Schmutz J."/>
            <person name="Larimer F."/>
            <person name="Land M."/>
            <person name="Hauser L."/>
            <person name="Kyrpides N."/>
            <person name="Kim E."/>
            <person name="Lovley D."/>
            <person name="Richardson P."/>
        </authorList>
    </citation>
    <scope>NUCLEOTIDE SEQUENCE [LARGE SCALE GENOMIC DNA]</scope>
    <source>
        <strain evidence="3">DSM 2379 / NBRC 103807 / OttBd1</strain>
        <plasmid evidence="3">Plasmid pPRO1</plasmid>
    </source>
</reference>
<dbReference type="eggNOG" id="ENOG502ZS6B">
    <property type="taxonomic scope" value="Bacteria"/>
</dbReference>
<evidence type="ECO:0000313" key="2">
    <source>
        <dbReference type="EMBL" id="ABL01251.1"/>
    </source>
</evidence>
<gene>
    <name evidence="2" type="ordered locus">Ppro_3659</name>
</gene>
<keyword evidence="2" id="KW-0238">DNA-binding</keyword>
<organism evidence="2 3">
    <name type="scientific">Pelobacter propionicus (strain DSM 2379 / NBRC 103807 / OttBd1)</name>
    <dbReference type="NCBI Taxonomy" id="338966"/>
    <lineage>
        <taxon>Bacteria</taxon>
        <taxon>Pseudomonadati</taxon>
        <taxon>Thermodesulfobacteriota</taxon>
        <taxon>Desulfuromonadia</taxon>
        <taxon>Desulfuromonadales</taxon>
        <taxon>Desulfuromonadaceae</taxon>
        <taxon>Pelobacter</taxon>
    </lineage>
</organism>
<evidence type="ECO:0000259" key="1">
    <source>
        <dbReference type="Pfam" id="PF01402"/>
    </source>
</evidence>
<dbReference type="GO" id="GO:0006355">
    <property type="term" value="P:regulation of DNA-templated transcription"/>
    <property type="evidence" value="ECO:0007669"/>
    <property type="project" value="InterPro"/>
</dbReference>
<keyword evidence="2" id="KW-0614">Plasmid</keyword>
<dbReference type="AlphaFoldDB" id="A0R832"/>